<protein>
    <submittedName>
        <fullName evidence="1">(Mediterranean fruit fly) hypothetical protein</fullName>
    </submittedName>
</protein>
<dbReference type="EMBL" id="CAJHJT010000012">
    <property type="protein sequence ID" value="CAD7000594.1"/>
    <property type="molecule type" value="Genomic_DNA"/>
</dbReference>
<proteinExistence type="predicted"/>
<evidence type="ECO:0000313" key="1">
    <source>
        <dbReference type="EMBL" id="CAD7000594.1"/>
    </source>
</evidence>
<reference evidence="1" key="1">
    <citation type="submission" date="2020-11" db="EMBL/GenBank/DDBJ databases">
        <authorList>
            <person name="Whitehead M."/>
        </authorList>
    </citation>
    <scope>NUCLEOTIDE SEQUENCE</scope>
    <source>
        <strain evidence="1">EGII</strain>
    </source>
</reference>
<name>A0A811UPB8_CERCA</name>
<keyword evidence="2" id="KW-1185">Reference proteome</keyword>
<accession>A0A811UPB8</accession>
<evidence type="ECO:0000313" key="2">
    <source>
        <dbReference type="Proteomes" id="UP000606786"/>
    </source>
</evidence>
<comment type="caution">
    <text evidence="1">The sequence shown here is derived from an EMBL/GenBank/DDBJ whole genome shotgun (WGS) entry which is preliminary data.</text>
</comment>
<dbReference type="AlphaFoldDB" id="A0A811UPB8"/>
<organism evidence="1 2">
    <name type="scientific">Ceratitis capitata</name>
    <name type="common">Mediterranean fruit fly</name>
    <name type="synonym">Tephritis capitata</name>
    <dbReference type="NCBI Taxonomy" id="7213"/>
    <lineage>
        <taxon>Eukaryota</taxon>
        <taxon>Metazoa</taxon>
        <taxon>Ecdysozoa</taxon>
        <taxon>Arthropoda</taxon>
        <taxon>Hexapoda</taxon>
        <taxon>Insecta</taxon>
        <taxon>Pterygota</taxon>
        <taxon>Neoptera</taxon>
        <taxon>Endopterygota</taxon>
        <taxon>Diptera</taxon>
        <taxon>Brachycera</taxon>
        <taxon>Muscomorpha</taxon>
        <taxon>Tephritoidea</taxon>
        <taxon>Tephritidae</taxon>
        <taxon>Ceratitis</taxon>
        <taxon>Ceratitis</taxon>
    </lineage>
</organism>
<gene>
    <name evidence="1" type="ORF">CCAP1982_LOCUS9068</name>
</gene>
<sequence length="87" mass="9799">MNVTEGNFNYYEGHDKSDGHSNDALKKLWSSNSITQMGSDDSYCSTEPPINMENLEFKVAKHHKVVFIGRYDLSAYSSSALITTEMN</sequence>
<dbReference type="Proteomes" id="UP000606786">
    <property type="component" value="Unassembled WGS sequence"/>
</dbReference>